<dbReference type="SUPFAM" id="SSF53383">
    <property type="entry name" value="PLP-dependent transferases"/>
    <property type="match status" value="1"/>
</dbReference>
<dbReference type="Pfam" id="PF00392">
    <property type="entry name" value="GntR"/>
    <property type="match status" value="1"/>
</dbReference>
<keyword evidence="4" id="KW-0238">DNA-binding</keyword>
<dbReference type="Proteomes" id="UP000184342">
    <property type="component" value="Unassembled WGS sequence"/>
</dbReference>
<dbReference type="InterPro" id="IPR051446">
    <property type="entry name" value="HTH_trans_reg/aminotransferase"/>
</dbReference>
<dbReference type="PRINTS" id="PR00035">
    <property type="entry name" value="HTHGNTR"/>
</dbReference>
<feature type="domain" description="HTH gntR-type" evidence="6">
    <location>
        <begin position="14"/>
        <end position="82"/>
    </location>
</feature>
<dbReference type="InterPro" id="IPR036388">
    <property type="entry name" value="WH-like_DNA-bd_sf"/>
</dbReference>
<dbReference type="SUPFAM" id="SSF46785">
    <property type="entry name" value="Winged helix' DNA-binding domain"/>
    <property type="match status" value="1"/>
</dbReference>
<dbReference type="PANTHER" id="PTHR46577">
    <property type="entry name" value="HTH-TYPE TRANSCRIPTIONAL REGULATORY PROTEIN GABR"/>
    <property type="match status" value="1"/>
</dbReference>
<dbReference type="Gene3D" id="3.40.640.10">
    <property type="entry name" value="Type I PLP-dependent aspartate aminotransferase-like (Major domain)"/>
    <property type="match status" value="1"/>
</dbReference>
<organism evidence="7 8">
    <name type="scientific">Parasporobacterium paucivorans DSM 15970</name>
    <dbReference type="NCBI Taxonomy" id="1122934"/>
    <lineage>
        <taxon>Bacteria</taxon>
        <taxon>Bacillati</taxon>
        <taxon>Bacillota</taxon>
        <taxon>Clostridia</taxon>
        <taxon>Lachnospirales</taxon>
        <taxon>Lachnospiraceae</taxon>
        <taxon>Parasporobacterium</taxon>
    </lineage>
</organism>
<dbReference type="GO" id="GO:0003677">
    <property type="term" value="F:DNA binding"/>
    <property type="evidence" value="ECO:0007669"/>
    <property type="project" value="UniProtKB-KW"/>
</dbReference>
<accession>A0A1M6FTA5</accession>
<evidence type="ECO:0000256" key="2">
    <source>
        <dbReference type="ARBA" id="ARBA00022898"/>
    </source>
</evidence>
<evidence type="ECO:0000256" key="3">
    <source>
        <dbReference type="ARBA" id="ARBA00023015"/>
    </source>
</evidence>
<dbReference type="PANTHER" id="PTHR46577:SF1">
    <property type="entry name" value="HTH-TYPE TRANSCRIPTIONAL REGULATORY PROTEIN GABR"/>
    <property type="match status" value="1"/>
</dbReference>
<evidence type="ECO:0000313" key="7">
    <source>
        <dbReference type="EMBL" id="SHJ00859.1"/>
    </source>
</evidence>
<sequence length="469" mass="53400">MKELTISLNTGSDIPMYGQIYTYIKEEIRKGRIRNGEQLPSARALSRHLSVSRSTVDMAYLQLQSEGYIDSLPRKGYYVSDINLLHGLHDALPGNLFEEKPIRSEAGIDFSPRGIDLSYFPFNAWRKISKNILSADNPELFKTGNPKGDRAFRQTIARYLFEARGVRTEADRIILGAGNEYLLLLLNQILGGERNIAMENPTYTQAYRVFLSLGQKIVPVDMDGQGINIRELAGTMADTVYVMPSHHYPMGIVMPIGRRLELLKWSAGHPDRYIIEDDYDSEFRYKGKPIPALKSLDEKDSVIYIGTFSKSISPALRMSYMVLPARLMKIYQKKLSFYSSSVSSMDQAIVNEFITGGQFERHLNRMRSIYKNKHDLLANELKKINRPVRILGENSGLHILLETDSELNEECIMDMLLKEGVRIYGLSEYYIRPPAQPYKSAFILGYANLTDKQILKGVSEIKKVLEAVR</sequence>
<dbReference type="OrthoDB" id="9808770at2"/>
<keyword evidence="5" id="KW-0804">Transcription</keyword>
<dbReference type="InterPro" id="IPR015424">
    <property type="entry name" value="PyrdxlP-dep_Trfase"/>
</dbReference>
<evidence type="ECO:0000313" key="8">
    <source>
        <dbReference type="Proteomes" id="UP000184342"/>
    </source>
</evidence>
<evidence type="ECO:0000259" key="6">
    <source>
        <dbReference type="PROSITE" id="PS50949"/>
    </source>
</evidence>
<dbReference type="GO" id="GO:0008483">
    <property type="term" value="F:transaminase activity"/>
    <property type="evidence" value="ECO:0007669"/>
    <property type="project" value="UniProtKB-KW"/>
</dbReference>
<keyword evidence="3" id="KW-0805">Transcription regulation</keyword>
<comment type="similarity">
    <text evidence="1">In the C-terminal section; belongs to the class-I pyridoxal-phosphate-dependent aminotransferase family.</text>
</comment>
<dbReference type="STRING" id="1122934.SAMN02745691_01193"/>
<dbReference type="GO" id="GO:0030170">
    <property type="term" value="F:pyridoxal phosphate binding"/>
    <property type="evidence" value="ECO:0007669"/>
    <property type="project" value="InterPro"/>
</dbReference>
<dbReference type="InterPro" id="IPR000524">
    <property type="entry name" value="Tscrpt_reg_HTH_GntR"/>
</dbReference>
<dbReference type="InterPro" id="IPR036390">
    <property type="entry name" value="WH_DNA-bd_sf"/>
</dbReference>
<dbReference type="GO" id="GO:0003700">
    <property type="term" value="F:DNA-binding transcription factor activity"/>
    <property type="evidence" value="ECO:0007669"/>
    <property type="project" value="InterPro"/>
</dbReference>
<dbReference type="InterPro" id="IPR004839">
    <property type="entry name" value="Aminotransferase_I/II_large"/>
</dbReference>
<evidence type="ECO:0000256" key="5">
    <source>
        <dbReference type="ARBA" id="ARBA00023163"/>
    </source>
</evidence>
<dbReference type="AlphaFoldDB" id="A0A1M6FTA5"/>
<dbReference type="RefSeq" id="WP_073993444.1">
    <property type="nucleotide sequence ID" value="NZ_FQYT01000010.1"/>
</dbReference>
<dbReference type="InterPro" id="IPR015421">
    <property type="entry name" value="PyrdxlP-dep_Trfase_major"/>
</dbReference>
<dbReference type="Pfam" id="PF00155">
    <property type="entry name" value="Aminotran_1_2"/>
    <property type="match status" value="1"/>
</dbReference>
<dbReference type="Gene3D" id="1.10.10.10">
    <property type="entry name" value="Winged helix-like DNA-binding domain superfamily/Winged helix DNA-binding domain"/>
    <property type="match status" value="1"/>
</dbReference>
<evidence type="ECO:0000256" key="4">
    <source>
        <dbReference type="ARBA" id="ARBA00023125"/>
    </source>
</evidence>
<keyword evidence="7" id="KW-0808">Transferase</keyword>
<gene>
    <name evidence="7" type="ORF">SAMN02745691_01193</name>
</gene>
<keyword evidence="2" id="KW-0663">Pyridoxal phosphate</keyword>
<dbReference type="PROSITE" id="PS50949">
    <property type="entry name" value="HTH_GNTR"/>
    <property type="match status" value="1"/>
</dbReference>
<evidence type="ECO:0000256" key="1">
    <source>
        <dbReference type="ARBA" id="ARBA00005384"/>
    </source>
</evidence>
<dbReference type="CDD" id="cd07377">
    <property type="entry name" value="WHTH_GntR"/>
    <property type="match status" value="1"/>
</dbReference>
<dbReference type="SMART" id="SM00345">
    <property type="entry name" value="HTH_GNTR"/>
    <property type="match status" value="1"/>
</dbReference>
<reference evidence="7 8" key="1">
    <citation type="submission" date="2016-11" db="EMBL/GenBank/DDBJ databases">
        <authorList>
            <person name="Jaros S."/>
            <person name="Januszkiewicz K."/>
            <person name="Wedrychowicz H."/>
        </authorList>
    </citation>
    <scope>NUCLEOTIDE SEQUENCE [LARGE SCALE GENOMIC DNA]</scope>
    <source>
        <strain evidence="7 8">DSM 15970</strain>
    </source>
</reference>
<proteinExistence type="inferred from homology"/>
<dbReference type="CDD" id="cd00609">
    <property type="entry name" value="AAT_like"/>
    <property type="match status" value="1"/>
</dbReference>
<keyword evidence="8" id="KW-1185">Reference proteome</keyword>
<dbReference type="EMBL" id="FQYT01000010">
    <property type="protein sequence ID" value="SHJ00859.1"/>
    <property type="molecule type" value="Genomic_DNA"/>
</dbReference>
<keyword evidence="7" id="KW-0032">Aminotransferase</keyword>
<name>A0A1M6FTA5_9FIRM</name>
<protein>
    <submittedName>
        <fullName evidence="7">GntR family transcriptional regulator / MocR family aminotransferase</fullName>
    </submittedName>
</protein>